<feature type="coiled-coil region" evidence="1">
    <location>
        <begin position="59"/>
        <end position="93"/>
    </location>
</feature>
<reference evidence="3" key="2">
    <citation type="journal article" date="2015" name="Antimicrob. Agents Chemother.">
        <title>Dissemination of blaOXA-23 in Acinetobacter spp. in China: Main Roles of Conjugative Plasmid pAZJ221 and Transposon Tn2009.</title>
        <authorList>
            <person name="Liu L.L."/>
            <person name="Ji S.J."/>
            <person name="Ruan Z."/>
            <person name="Fu Y."/>
            <person name="Fu Y.Q."/>
            <person name="Wang Y.F."/>
            <person name="Yu Y.S."/>
        </authorList>
    </citation>
    <scope>NUCLEOTIDE SEQUENCE</scope>
    <source>
        <strain evidence="3">A221</strain>
        <plasmid evidence="3">pAZJ221</plasmid>
    </source>
</reference>
<feature type="compositionally biased region" description="Polar residues" evidence="2">
    <location>
        <begin position="8"/>
        <end position="35"/>
    </location>
</feature>
<evidence type="ECO:0000256" key="2">
    <source>
        <dbReference type="SAM" id="MobiDB-lite"/>
    </source>
</evidence>
<reference evidence="3" key="1">
    <citation type="submission" date="2014-10" db="EMBL/GenBank/DDBJ databases">
        <authorList>
            <person name="Liu L."/>
            <person name="Ji S."/>
            <person name="Ruan Z."/>
            <person name="Fu Y."/>
            <person name="Fu Y."/>
            <person name="Wang Y."/>
            <person name="Yu Y."/>
        </authorList>
    </citation>
    <scope>NUCLEOTIDE SEQUENCE</scope>
    <source>
        <strain evidence="3">A221</strain>
        <plasmid evidence="3">pAZJ221</plasmid>
    </source>
</reference>
<dbReference type="EMBL" id="KM922672">
    <property type="protein sequence ID" value="AJF79920.1"/>
    <property type="molecule type" value="Genomic_DNA"/>
</dbReference>
<evidence type="ECO:0000256" key="1">
    <source>
        <dbReference type="SAM" id="Coils"/>
    </source>
</evidence>
<proteinExistence type="predicted"/>
<name>A0A0C4Y4P5_ACIBA</name>
<sequence>MYQLDGKNMNTVTATNPQDSQNSVSQSADNATSNIEENKTSNKQDEAEKIEHSYLSPKAQKLLNKKQSLVKEIELLEQALEEEIKEARKKTVDSVVSILEKNGLLDVSPKVWKSKISEVVKIFKQ</sequence>
<feature type="compositionally biased region" description="Basic and acidic residues" evidence="2">
    <location>
        <begin position="36"/>
        <end position="52"/>
    </location>
</feature>
<geneLocation type="plasmid" evidence="3">
    <name>pAZJ221</name>
</geneLocation>
<feature type="region of interest" description="Disordered" evidence="2">
    <location>
        <begin position="1"/>
        <end position="55"/>
    </location>
</feature>
<gene>
    <name evidence="3" type="ORF">NG19_0084</name>
</gene>
<organism evidence="3">
    <name type="scientific">Acinetobacter baumannii</name>
    <dbReference type="NCBI Taxonomy" id="470"/>
    <lineage>
        <taxon>Bacteria</taxon>
        <taxon>Pseudomonadati</taxon>
        <taxon>Pseudomonadota</taxon>
        <taxon>Gammaproteobacteria</taxon>
        <taxon>Moraxellales</taxon>
        <taxon>Moraxellaceae</taxon>
        <taxon>Acinetobacter</taxon>
        <taxon>Acinetobacter calcoaceticus/baumannii complex</taxon>
    </lineage>
</organism>
<accession>A0A0C4Y4P5</accession>
<keyword evidence="3" id="KW-0614">Plasmid</keyword>
<evidence type="ECO:0000313" key="3">
    <source>
        <dbReference type="EMBL" id="AJF79920.1"/>
    </source>
</evidence>
<keyword evidence="1" id="KW-0175">Coiled coil</keyword>
<dbReference type="AlphaFoldDB" id="A0A0C4Y4P5"/>
<protein>
    <submittedName>
        <fullName evidence="3">Uncharacterized protein</fullName>
    </submittedName>
</protein>